<sequence>MCNLYAQTSSQDEIRAIAQVLSDHTGNLPPMPDIYPDYAAPIVRNGKDGRELVLAR</sequence>
<reference evidence="1 2" key="1">
    <citation type="submission" date="2011-10" db="EMBL/GenBank/DDBJ databases">
        <title>Genome sequence of Gluconobacter morbifer G707, isolated from Drosophila gut.</title>
        <authorList>
            <person name="Lee W.-J."/>
            <person name="Kim E.-K."/>
        </authorList>
    </citation>
    <scope>NUCLEOTIDE SEQUENCE [LARGE SCALE GENOMIC DNA]</scope>
    <source>
        <strain evidence="1 2">G707</strain>
    </source>
</reference>
<dbReference type="eggNOG" id="COG2135">
    <property type="taxonomic scope" value="Bacteria"/>
</dbReference>
<dbReference type="Gene3D" id="3.90.1680.20">
    <property type="match status" value="1"/>
</dbReference>
<dbReference type="InterPro" id="IPR036590">
    <property type="entry name" value="SRAP-like"/>
</dbReference>
<dbReference type="Proteomes" id="UP000004949">
    <property type="component" value="Unassembled WGS sequence"/>
</dbReference>
<evidence type="ECO:0000313" key="2">
    <source>
        <dbReference type="Proteomes" id="UP000004949"/>
    </source>
</evidence>
<dbReference type="EMBL" id="AGQV01000001">
    <property type="protein sequence ID" value="EHH69542.1"/>
    <property type="molecule type" value="Genomic_DNA"/>
</dbReference>
<name>G6XH84_9PROT</name>
<comment type="caution">
    <text evidence="1">The sequence shown here is derived from an EMBL/GenBank/DDBJ whole genome shotgun (WGS) entry which is preliminary data.</text>
</comment>
<dbReference type="PATRIC" id="fig|1088869.3.peg.854"/>
<dbReference type="SUPFAM" id="SSF143081">
    <property type="entry name" value="BB1717-like"/>
    <property type="match status" value="1"/>
</dbReference>
<proteinExistence type="predicted"/>
<protein>
    <recommendedName>
        <fullName evidence="3">SOS response-associated peptidase</fullName>
    </recommendedName>
</protein>
<evidence type="ECO:0008006" key="3">
    <source>
        <dbReference type="Google" id="ProtNLM"/>
    </source>
</evidence>
<gene>
    <name evidence="1" type="ORF">GMO_08500</name>
</gene>
<evidence type="ECO:0000313" key="1">
    <source>
        <dbReference type="EMBL" id="EHH69542.1"/>
    </source>
</evidence>
<keyword evidence="2" id="KW-1185">Reference proteome</keyword>
<organism evidence="1 2">
    <name type="scientific">Gluconobacter morbifer G707</name>
    <dbReference type="NCBI Taxonomy" id="1088869"/>
    <lineage>
        <taxon>Bacteria</taxon>
        <taxon>Pseudomonadati</taxon>
        <taxon>Pseudomonadota</taxon>
        <taxon>Alphaproteobacteria</taxon>
        <taxon>Acetobacterales</taxon>
        <taxon>Acetobacteraceae</taxon>
        <taxon>Gluconobacter</taxon>
    </lineage>
</organism>
<dbReference type="AlphaFoldDB" id="G6XH84"/>
<accession>G6XH84</accession>